<proteinExistence type="predicted"/>
<name>A0A166RHC7_9CLOT</name>
<dbReference type="PATRIC" id="fig|1705578.3.peg.2216"/>
<evidence type="ECO:0000313" key="3">
    <source>
        <dbReference type="Proteomes" id="UP000077384"/>
    </source>
</evidence>
<comment type="caution">
    <text evidence="1">The sequence shown here is derived from an EMBL/GenBank/DDBJ whole genome shotgun (WGS) entry which is preliminary data.</text>
</comment>
<sequence length="68" mass="7956">MDHLKFKILHITRHSDVTCITAECLKDGEVFEISMLTLSMGDRDFIRNTLKDRYLETVGKDIKEEEII</sequence>
<reference evidence="2 4" key="2">
    <citation type="journal article" date="2016" name="Front. Microbiol.">
        <title>Industrial Acetogenic Biocatalysts: A Comparative Metabolic and Genomic Analysis.</title>
        <authorList>
            <person name="Bengelsdorf F."/>
            <person name="Poehlein A."/>
            <person name="Sonja S."/>
            <person name="Erz C."/>
            <person name="Hummel T."/>
            <person name="Hoffmeister S."/>
            <person name="Daniel R."/>
            <person name="Durre P."/>
        </authorList>
    </citation>
    <scope>NUCLEOTIDE SEQUENCE [LARGE SCALE GENOMIC DNA]</scope>
    <source>
        <strain evidence="2 4">PTA-10522</strain>
    </source>
</reference>
<evidence type="ECO:0000313" key="2">
    <source>
        <dbReference type="EMBL" id="OBR96838.1"/>
    </source>
</evidence>
<accession>A0A166RHC7</accession>
<dbReference type="AlphaFoldDB" id="A0A166RHC7"/>
<reference evidence="1 3" key="1">
    <citation type="journal article" date="2015" name="Biotechnol. Bioeng.">
        <title>Genome sequence and phenotypic characterization of Caulobacter segnis.</title>
        <authorList>
            <person name="Patel S."/>
            <person name="Fletcher B."/>
            <person name="Scott D.C."/>
            <person name="Ely B."/>
        </authorList>
    </citation>
    <scope>NUCLEOTIDE SEQUENCE [LARGE SCALE GENOMIC DNA]</scope>
    <source>
        <strain evidence="1 3">PS02</strain>
    </source>
</reference>
<dbReference type="RefSeq" id="WP_063601967.1">
    <property type="nucleotide sequence ID" value="NZ_LITQ01000029.1"/>
</dbReference>
<dbReference type="Proteomes" id="UP000077384">
    <property type="component" value="Unassembled WGS sequence"/>
</dbReference>
<dbReference type="EMBL" id="LITQ01000029">
    <property type="protein sequence ID" value="OAA90804.1"/>
    <property type="molecule type" value="Genomic_DNA"/>
</dbReference>
<dbReference type="Proteomes" id="UP000093694">
    <property type="component" value="Unassembled WGS sequence"/>
</dbReference>
<evidence type="ECO:0000313" key="4">
    <source>
        <dbReference type="Proteomes" id="UP000093694"/>
    </source>
</evidence>
<organism evidence="1 3">
    <name type="scientific">Clostridium coskatii</name>
    <dbReference type="NCBI Taxonomy" id="1705578"/>
    <lineage>
        <taxon>Bacteria</taxon>
        <taxon>Bacillati</taxon>
        <taxon>Bacillota</taxon>
        <taxon>Clostridia</taxon>
        <taxon>Eubacteriales</taxon>
        <taxon>Clostridiaceae</taxon>
        <taxon>Clostridium</taxon>
    </lineage>
</organism>
<keyword evidence="4" id="KW-1185">Reference proteome</keyword>
<evidence type="ECO:0000313" key="1">
    <source>
        <dbReference type="EMBL" id="OAA90804.1"/>
    </source>
</evidence>
<protein>
    <submittedName>
        <fullName evidence="1">Uncharacterized protein</fullName>
    </submittedName>
</protein>
<gene>
    <name evidence="2" type="ORF">CLCOS_06820</name>
    <name evidence="1" type="ORF">WX73_01954</name>
</gene>
<dbReference type="EMBL" id="LROR01000031">
    <property type="protein sequence ID" value="OBR96838.1"/>
    <property type="molecule type" value="Genomic_DNA"/>
</dbReference>